<dbReference type="PANTHER" id="PTHR22655">
    <property type="entry name" value="ATP-DEPENDENT RNA HELICASE TDRD12-RELATED"/>
    <property type="match status" value="1"/>
</dbReference>
<dbReference type="PROSITE" id="PS50103">
    <property type="entry name" value="ZF_C3H1"/>
    <property type="match status" value="1"/>
</dbReference>
<comment type="catalytic activity">
    <reaction evidence="7">
        <text>ATP + H2O = ADP + phosphate + H(+)</text>
        <dbReference type="Rhea" id="RHEA:13065"/>
        <dbReference type="ChEBI" id="CHEBI:15377"/>
        <dbReference type="ChEBI" id="CHEBI:15378"/>
        <dbReference type="ChEBI" id="CHEBI:30616"/>
        <dbReference type="ChEBI" id="CHEBI:43474"/>
        <dbReference type="ChEBI" id="CHEBI:456216"/>
        <dbReference type="EC" id="3.6.4.13"/>
    </reaction>
</comment>
<dbReference type="PANTHER" id="PTHR22655:SF2">
    <property type="entry name" value="ATP-DEPENDENT RNA HELICASE TDRD12-RELATED"/>
    <property type="match status" value="1"/>
</dbReference>
<evidence type="ECO:0000256" key="5">
    <source>
        <dbReference type="ARBA" id="ARBA00022806"/>
    </source>
</evidence>
<dbReference type="GO" id="GO:0016787">
    <property type="term" value="F:hydrolase activity"/>
    <property type="evidence" value="ECO:0007669"/>
    <property type="project" value="UniProtKB-KW"/>
</dbReference>
<keyword evidence="11" id="KW-1185">Reference proteome</keyword>
<proteinExistence type="predicted"/>
<keyword evidence="5" id="KW-0347">Helicase</keyword>
<evidence type="ECO:0000256" key="7">
    <source>
        <dbReference type="ARBA" id="ARBA00047984"/>
    </source>
</evidence>
<dbReference type="Proteomes" id="UP001200034">
    <property type="component" value="Unassembled WGS sequence"/>
</dbReference>
<keyword evidence="8" id="KW-0863">Zinc-finger</keyword>
<dbReference type="Gene3D" id="2.30.30.140">
    <property type="match status" value="1"/>
</dbReference>
<dbReference type="GO" id="GO:0005524">
    <property type="term" value="F:ATP binding"/>
    <property type="evidence" value="ECO:0007669"/>
    <property type="project" value="UniProtKB-KW"/>
</dbReference>
<dbReference type="GO" id="GO:0008270">
    <property type="term" value="F:zinc ion binding"/>
    <property type="evidence" value="ECO:0007669"/>
    <property type="project" value="UniProtKB-KW"/>
</dbReference>
<dbReference type="EC" id="3.6.4.13" evidence="1"/>
<evidence type="ECO:0000313" key="11">
    <source>
        <dbReference type="Proteomes" id="UP001200034"/>
    </source>
</evidence>
<keyword evidence="6" id="KW-0067">ATP-binding</keyword>
<keyword evidence="4" id="KW-0378">Hydrolase</keyword>
<gene>
    <name evidence="10" type="ORF">KR093_006158</name>
</gene>
<dbReference type="SUPFAM" id="SSF52540">
    <property type="entry name" value="P-loop containing nucleoside triphosphate hydrolases"/>
    <property type="match status" value="1"/>
</dbReference>
<evidence type="ECO:0000256" key="8">
    <source>
        <dbReference type="PROSITE-ProRule" id="PRU00723"/>
    </source>
</evidence>
<evidence type="ECO:0000256" key="4">
    <source>
        <dbReference type="ARBA" id="ARBA00022801"/>
    </source>
</evidence>
<keyword evidence="8" id="KW-0479">Metal-binding</keyword>
<dbReference type="GO" id="GO:0003724">
    <property type="term" value="F:RNA helicase activity"/>
    <property type="evidence" value="ECO:0007669"/>
    <property type="project" value="UniProtKB-EC"/>
</dbReference>
<evidence type="ECO:0000256" key="1">
    <source>
        <dbReference type="ARBA" id="ARBA00012552"/>
    </source>
</evidence>
<name>A0AAD4K010_9MUSC</name>
<keyword evidence="2" id="KW-0677">Repeat</keyword>
<organism evidence="10 11">
    <name type="scientific">Drosophila rubida</name>
    <dbReference type="NCBI Taxonomy" id="30044"/>
    <lineage>
        <taxon>Eukaryota</taxon>
        <taxon>Metazoa</taxon>
        <taxon>Ecdysozoa</taxon>
        <taxon>Arthropoda</taxon>
        <taxon>Hexapoda</taxon>
        <taxon>Insecta</taxon>
        <taxon>Pterygota</taxon>
        <taxon>Neoptera</taxon>
        <taxon>Endopterygota</taxon>
        <taxon>Diptera</taxon>
        <taxon>Brachycera</taxon>
        <taxon>Muscomorpha</taxon>
        <taxon>Ephydroidea</taxon>
        <taxon>Drosophilidae</taxon>
        <taxon>Drosophila</taxon>
    </lineage>
</organism>
<evidence type="ECO:0000256" key="3">
    <source>
        <dbReference type="ARBA" id="ARBA00022741"/>
    </source>
</evidence>
<dbReference type="InterPro" id="IPR000571">
    <property type="entry name" value="Znf_CCCH"/>
</dbReference>
<protein>
    <recommendedName>
        <fullName evidence="1">RNA helicase</fullName>
        <ecNumber evidence="1">3.6.4.13</ecNumber>
    </recommendedName>
</protein>
<accession>A0AAD4K010</accession>
<evidence type="ECO:0000313" key="10">
    <source>
        <dbReference type="EMBL" id="KAH8371082.1"/>
    </source>
</evidence>
<dbReference type="Pfam" id="PF00567">
    <property type="entry name" value="TUDOR"/>
    <property type="match status" value="1"/>
</dbReference>
<dbReference type="EMBL" id="JAJJHW010002585">
    <property type="protein sequence ID" value="KAH8371082.1"/>
    <property type="molecule type" value="Genomic_DNA"/>
</dbReference>
<evidence type="ECO:0000256" key="6">
    <source>
        <dbReference type="ARBA" id="ARBA00022840"/>
    </source>
</evidence>
<dbReference type="InterPro" id="IPR002999">
    <property type="entry name" value="Tudor"/>
</dbReference>
<feature type="domain" description="C3H1-type" evidence="9">
    <location>
        <begin position="396"/>
        <end position="424"/>
    </location>
</feature>
<sequence length="652" mass="73739">SDESMRLQMDSLVHASQQPADESDHLSAQILAGHSVLLIDSAKRRLDDYVQPLCQRVREGGKHCLSILLVATRQRALELQQQVAGQLDSQDYEICSTTSEAAAALLARGHGLLVATPKQLRTLLLQQTSRIDCLVFDELERLLAYGGQCFEELKVTLFKLCTLPQLLVTTRLWLAREMEQLLEHAKQPLLLFRDLLEAAAYGGCAWQLQLGDSREQQLQQLSAYLQHNPPQRLRTLIYCSRNEDMLKLRQHLSSYKLLQHRGRQDKQQIELWQRQASHTLIKYCIILQHAGKILLLQAHAPELHVENAQSVIHFNMPPTWSQFRKRFAVFKAEIRNALLPAESQQQLSTLLLLDRQSQQSLPQLLEFMQQHDQPIAEPLARANAQLLATREQSLVARQAVLCPVMLLHGNCRQPSTCQYRHLLSDIDRNCATVPSGGCIQFELLKICTPSHFAARLVAQQATAVCPWQTLSMPQQYAELQQQLRSHFATGKQHVAVSAQLQQICVRQMTDDCFERVCITFVPHTSATDTTVRVKHLDLSTVIHHAKLSELFVCPLELQQLQPLALDVRLTGVVPYNGEDIWQHSDNALVADLLLPGGIYEANVDHALSQTIFVSSLKLDSLDYVEQLQLRQLGMLDNAVKSRVSDLIPIARN</sequence>
<reference evidence="10" key="1">
    <citation type="journal article" date="2021" name="Mol. Ecol. Resour.">
        <title>Phylogenomic analyses of the genus Drosophila reveals genomic signals of climate adaptation.</title>
        <authorList>
            <person name="Li F."/>
            <person name="Rane R.V."/>
            <person name="Luria V."/>
            <person name="Xiong Z."/>
            <person name="Chen J."/>
            <person name="Li Z."/>
            <person name="Catullo R.A."/>
            <person name="Griffin P.C."/>
            <person name="Schiffer M."/>
            <person name="Pearce S."/>
            <person name="Lee S.F."/>
            <person name="McElroy K."/>
            <person name="Stocker A."/>
            <person name="Shirriffs J."/>
            <person name="Cockerell F."/>
            <person name="Coppin C."/>
            <person name="Sgro C.M."/>
            <person name="Karger A."/>
            <person name="Cain J.W."/>
            <person name="Weber J.A."/>
            <person name="Santpere G."/>
            <person name="Kirschner M.W."/>
            <person name="Hoffmann A.A."/>
            <person name="Oakeshott J.G."/>
            <person name="Zhang G."/>
        </authorList>
    </citation>
    <scope>NUCLEOTIDE SEQUENCE</scope>
    <source>
        <strain evidence="10">BGI-SZ-2011g</strain>
    </source>
</reference>
<dbReference type="InterPro" id="IPR027417">
    <property type="entry name" value="P-loop_NTPase"/>
</dbReference>
<comment type="caution">
    <text evidence="10">The sequence shown here is derived from an EMBL/GenBank/DDBJ whole genome shotgun (WGS) entry which is preliminary data.</text>
</comment>
<feature type="non-terminal residue" evidence="10">
    <location>
        <position position="652"/>
    </location>
</feature>
<dbReference type="GO" id="GO:0042078">
    <property type="term" value="P:germ-line stem cell division"/>
    <property type="evidence" value="ECO:0007669"/>
    <property type="project" value="TreeGrafter"/>
</dbReference>
<dbReference type="Gene3D" id="3.40.50.300">
    <property type="entry name" value="P-loop containing nucleotide triphosphate hydrolases"/>
    <property type="match status" value="1"/>
</dbReference>
<feature type="non-terminal residue" evidence="10">
    <location>
        <position position="1"/>
    </location>
</feature>
<keyword evidence="8" id="KW-0862">Zinc</keyword>
<evidence type="ECO:0000256" key="2">
    <source>
        <dbReference type="ARBA" id="ARBA00022737"/>
    </source>
</evidence>
<keyword evidence="3" id="KW-0547">Nucleotide-binding</keyword>
<evidence type="ECO:0000259" key="9">
    <source>
        <dbReference type="PROSITE" id="PS50103"/>
    </source>
</evidence>
<dbReference type="AlphaFoldDB" id="A0AAD4K010"/>
<feature type="zinc finger region" description="C3H1-type" evidence="8">
    <location>
        <begin position="396"/>
        <end position="424"/>
    </location>
</feature>